<gene>
    <name evidence="1" type="ORF">FUG_LOCUS580868</name>
</gene>
<accession>A0A4E9ENL7</accession>
<name>A0A4E9ENL7_GIBZA</name>
<organism evidence="1">
    <name type="scientific">Gibberella zeae</name>
    <name type="common">Wheat head blight fungus</name>
    <name type="synonym">Fusarium graminearum</name>
    <dbReference type="NCBI Taxonomy" id="5518"/>
    <lineage>
        <taxon>Eukaryota</taxon>
        <taxon>Fungi</taxon>
        <taxon>Dikarya</taxon>
        <taxon>Ascomycota</taxon>
        <taxon>Pezizomycotina</taxon>
        <taxon>Sordariomycetes</taxon>
        <taxon>Hypocreomycetidae</taxon>
        <taxon>Hypocreales</taxon>
        <taxon>Nectriaceae</taxon>
        <taxon>Fusarium</taxon>
    </lineage>
</organism>
<sequence length="133" mass="14761">MAAGSSSNTLGQTYGSHIHTVEKRLITNADASVSALDRIFGPSGWDAQGWSALQAAEDRIGGDEAMRRDPTLIVVSTSPLSGTSCLQVQLQMEGGQQSQPTYLLRFSQLPWRIKLYVFDKKRNIDNENNKYWL</sequence>
<dbReference type="AlphaFoldDB" id="A0A4E9ENL7"/>
<dbReference type="EMBL" id="CAAKMV010000207">
    <property type="protein sequence ID" value="VIO64896.1"/>
    <property type="molecule type" value="Genomic_DNA"/>
</dbReference>
<reference evidence="1" key="1">
    <citation type="submission" date="2019-04" db="EMBL/GenBank/DDBJ databases">
        <authorList>
            <person name="Melise S."/>
            <person name="Noan J."/>
            <person name="Okalmin O."/>
        </authorList>
    </citation>
    <scope>NUCLEOTIDE SEQUENCE</scope>
    <source>
        <strain evidence="1">FN9</strain>
    </source>
</reference>
<evidence type="ECO:0000313" key="1">
    <source>
        <dbReference type="EMBL" id="VIO64896.1"/>
    </source>
</evidence>
<protein>
    <submittedName>
        <fullName evidence="1">Uncharacterized protein</fullName>
    </submittedName>
</protein>
<proteinExistence type="predicted"/>